<dbReference type="Pfam" id="PF16079">
    <property type="entry name" value="Phage_holin_5_2"/>
    <property type="match status" value="1"/>
</dbReference>
<keyword evidence="1" id="KW-1133">Transmembrane helix</keyword>
<dbReference type="EMBL" id="FMHG01000001">
    <property type="protein sequence ID" value="SCJ39669.1"/>
    <property type="molecule type" value="Genomic_DNA"/>
</dbReference>
<name>A0A1C6G2W1_9FIRM</name>
<accession>A0A1C6G2W1</accession>
<dbReference type="InterPro" id="IPR032111">
    <property type="entry name" value="Clostridium_phage_holin"/>
</dbReference>
<gene>
    <name evidence="2" type="ORF">SAMEA3545359_00210</name>
</gene>
<evidence type="ECO:0000256" key="1">
    <source>
        <dbReference type="SAM" id="Phobius"/>
    </source>
</evidence>
<sequence length="97" mass="10403">MDQIANYIKPELAIVAVVCYIIGAALKSTTLLRDKYIPLALGGISVVLCTVWVCATSTMTNPQEVLTAVFTAITQGILLAGASTYINQIIKQSKKED</sequence>
<feature type="transmembrane region" description="Helical" evidence="1">
    <location>
        <begin position="65"/>
        <end position="86"/>
    </location>
</feature>
<organism evidence="2">
    <name type="scientific">uncultured Anaerotruncus sp</name>
    <dbReference type="NCBI Taxonomy" id="905011"/>
    <lineage>
        <taxon>Bacteria</taxon>
        <taxon>Bacillati</taxon>
        <taxon>Bacillota</taxon>
        <taxon>Clostridia</taxon>
        <taxon>Eubacteriales</taxon>
        <taxon>Oscillospiraceae</taxon>
        <taxon>Anaerotruncus</taxon>
        <taxon>environmental samples</taxon>
    </lineage>
</organism>
<reference evidence="2" key="1">
    <citation type="submission" date="2015-09" db="EMBL/GenBank/DDBJ databases">
        <authorList>
            <consortium name="Pathogen Informatics"/>
        </authorList>
    </citation>
    <scope>NUCLEOTIDE SEQUENCE</scope>
    <source>
        <strain evidence="2">2789STDY5834896</strain>
    </source>
</reference>
<dbReference type="AlphaFoldDB" id="A0A1C6G2W1"/>
<feature type="transmembrane region" description="Helical" evidence="1">
    <location>
        <begin position="39"/>
        <end position="59"/>
    </location>
</feature>
<keyword evidence="1" id="KW-0812">Transmembrane</keyword>
<evidence type="ECO:0000313" key="2">
    <source>
        <dbReference type="EMBL" id="SCJ39669.1"/>
    </source>
</evidence>
<protein>
    <recommendedName>
        <fullName evidence="3">Holin</fullName>
    </recommendedName>
</protein>
<evidence type="ECO:0008006" key="3">
    <source>
        <dbReference type="Google" id="ProtNLM"/>
    </source>
</evidence>
<feature type="transmembrane region" description="Helical" evidence="1">
    <location>
        <begin position="12"/>
        <end position="32"/>
    </location>
</feature>
<proteinExistence type="predicted"/>
<keyword evidence="1" id="KW-0472">Membrane</keyword>